<feature type="region of interest" description="Disordered" evidence="4">
    <location>
        <begin position="704"/>
        <end position="734"/>
    </location>
</feature>
<dbReference type="SUPFAM" id="SSF50978">
    <property type="entry name" value="WD40 repeat-like"/>
    <property type="match status" value="1"/>
</dbReference>
<evidence type="ECO:0000256" key="2">
    <source>
        <dbReference type="ARBA" id="ARBA00023163"/>
    </source>
</evidence>
<dbReference type="EMBL" id="JAAIUW010000008">
    <property type="protein sequence ID" value="KAF7818766.1"/>
    <property type="molecule type" value="Genomic_DNA"/>
</dbReference>
<dbReference type="InterPro" id="IPR052416">
    <property type="entry name" value="GTF3C_component"/>
</dbReference>
<dbReference type="PANTHER" id="PTHR15052:SF2">
    <property type="entry name" value="GENERAL TRANSCRIPTION FACTOR 3C POLYPEPTIDE 2"/>
    <property type="match status" value="1"/>
</dbReference>
<feature type="signal peptide" evidence="5">
    <location>
        <begin position="1"/>
        <end position="19"/>
    </location>
</feature>
<organism evidence="6 7">
    <name type="scientific">Senna tora</name>
    <dbReference type="NCBI Taxonomy" id="362788"/>
    <lineage>
        <taxon>Eukaryota</taxon>
        <taxon>Viridiplantae</taxon>
        <taxon>Streptophyta</taxon>
        <taxon>Embryophyta</taxon>
        <taxon>Tracheophyta</taxon>
        <taxon>Spermatophyta</taxon>
        <taxon>Magnoliopsida</taxon>
        <taxon>eudicotyledons</taxon>
        <taxon>Gunneridae</taxon>
        <taxon>Pentapetalae</taxon>
        <taxon>rosids</taxon>
        <taxon>fabids</taxon>
        <taxon>Fabales</taxon>
        <taxon>Fabaceae</taxon>
        <taxon>Caesalpinioideae</taxon>
        <taxon>Cassia clade</taxon>
        <taxon>Senna</taxon>
    </lineage>
</organism>
<keyword evidence="5" id="KW-0732">Signal</keyword>
<dbReference type="OrthoDB" id="4703at2759"/>
<name>A0A834WGR8_9FABA</name>
<dbReference type="GO" id="GO:0003677">
    <property type="term" value="F:DNA binding"/>
    <property type="evidence" value="ECO:0007669"/>
    <property type="project" value="InterPro"/>
</dbReference>
<dbReference type="SMART" id="SM00384">
    <property type="entry name" value="AT_hook"/>
    <property type="match status" value="2"/>
</dbReference>
<dbReference type="PANTHER" id="PTHR15052">
    <property type="entry name" value="RNA POLYMERASE III TRANSCRIPTION INITIATION FACTOR COMPLEX SUBUNIT"/>
    <property type="match status" value="1"/>
</dbReference>
<dbReference type="SMART" id="SM00320">
    <property type="entry name" value="WD40"/>
    <property type="match status" value="5"/>
</dbReference>
<reference evidence="6" key="1">
    <citation type="submission" date="2020-09" db="EMBL/GenBank/DDBJ databases">
        <title>Genome-Enabled Discovery of Anthraquinone Biosynthesis in Senna tora.</title>
        <authorList>
            <person name="Kang S.-H."/>
            <person name="Pandey R.P."/>
            <person name="Lee C.-M."/>
            <person name="Sim J.-S."/>
            <person name="Jeong J.-T."/>
            <person name="Choi B.-S."/>
            <person name="Jung M."/>
            <person name="Ginzburg D."/>
            <person name="Zhao K."/>
            <person name="Won S.Y."/>
            <person name="Oh T.-J."/>
            <person name="Yu Y."/>
            <person name="Kim N.-H."/>
            <person name="Lee O.R."/>
            <person name="Lee T.-H."/>
            <person name="Bashyal P."/>
            <person name="Kim T.-S."/>
            <person name="Lee W.-H."/>
            <person name="Kawkins C."/>
            <person name="Kim C.-K."/>
            <person name="Kim J.S."/>
            <person name="Ahn B.O."/>
            <person name="Rhee S.Y."/>
            <person name="Sohng J.K."/>
        </authorList>
    </citation>
    <scope>NUCLEOTIDE SEQUENCE</scope>
    <source>
        <tissue evidence="6">Leaf</tissue>
    </source>
</reference>
<evidence type="ECO:0000256" key="5">
    <source>
        <dbReference type="SAM" id="SignalP"/>
    </source>
</evidence>
<dbReference type="GO" id="GO:0006383">
    <property type="term" value="P:transcription by RNA polymerase III"/>
    <property type="evidence" value="ECO:0007669"/>
    <property type="project" value="TreeGrafter"/>
</dbReference>
<comment type="subcellular location">
    <subcellularLocation>
        <location evidence="1">Nucleus</location>
    </subcellularLocation>
</comment>
<sequence>MKSCCSRDFVLYVGGLVWALDWCPQIHLDPGSSFKCEFLAVAAHPPGASYHKMGAPLTGRGVIQIWCLLNSSGNNDVCPPSQNRKRGRKTSGATDDKSTQIKRPRGRPRKNPLELAVVDMNCETPLSQALKTSDKLIALDGVIENNEEVSPTEKNKRGLDKSGTTSDKLTQIKKPRGRPRKNSKNVAVFDLNCEIQQEQSLAVHFPVDSTEFHSAVGVSSNHEEYALQQDSGTMRKCSNKAASTCNTMLKTPVQRSSLRTNCRGGKYNHDGSPPLLTQCEDDSNHQLIHISEVDPLTAPCSNPEDVDLPRMVMCLAHNGKVAWDVKWRPCNTSDSVFKHRMGYLAVLLGSGSLEVWEVPLPRALRAIYQHEESTDPRFIKLEPVFKCSMIKRGGLQRYSYSCALSDSIPLTVEWSVTPPHDYLLAGCHDGTVALWKFSTTASSRCYGNILTLDLVCWDGSTRRNTKPLLCFGGDTVPIRAVAWAPFEGDPENSNIILTAGHEGLKFWDLRDPFRPLRKLQPVPRIIYSLDWLSHPSCIIMSFEDGTMRTLSLVKAANDLPISGKKSSGKKQPGLHGFSCSSFAIWSVHVSRITGMVAYCSADGAVLRFQLTTKAVETDHSRHRVPHVFCGSLTEEESTLTINTSGSNTPFPFKKTPDKGRPSSFRGFVFESYLSKSKNNQMTKDPDSRALALCDGDDLGLESGLEEASASTERPQKPKAGGSNKKKQADSQALVCRDDETAGAPEGDNEMSNLGSVPEAFPPKMVALHRVRWNMNEGSERWLCYGGAGGVVRCQEIAFSKIDEKWAKKR</sequence>
<keyword evidence="2" id="KW-0804">Transcription</keyword>
<dbReference type="Gene3D" id="2.130.10.10">
    <property type="entry name" value="YVTN repeat-like/Quinoprotein amine dehydrogenase"/>
    <property type="match status" value="1"/>
</dbReference>
<dbReference type="AlphaFoldDB" id="A0A834WGR8"/>
<accession>A0A834WGR8</accession>
<keyword evidence="7" id="KW-1185">Reference proteome</keyword>
<feature type="region of interest" description="Disordered" evidence="4">
    <location>
        <begin position="77"/>
        <end position="111"/>
    </location>
</feature>
<evidence type="ECO:0000256" key="3">
    <source>
        <dbReference type="ARBA" id="ARBA00023242"/>
    </source>
</evidence>
<feature type="compositionally biased region" description="Basic and acidic residues" evidence="4">
    <location>
        <begin position="151"/>
        <end position="160"/>
    </location>
</feature>
<feature type="region of interest" description="Disordered" evidence="4">
    <location>
        <begin position="148"/>
        <end position="182"/>
    </location>
</feature>
<evidence type="ECO:0000256" key="1">
    <source>
        <dbReference type="ARBA" id="ARBA00004123"/>
    </source>
</evidence>
<gene>
    <name evidence="6" type="ORF">G2W53_024221</name>
</gene>
<proteinExistence type="predicted"/>
<evidence type="ECO:0000313" key="7">
    <source>
        <dbReference type="Proteomes" id="UP000634136"/>
    </source>
</evidence>
<dbReference type="InterPro" id="IPR001680">
    <property type="entry name" value="WD40_rpt"/>
</dbReference>
<feature type="chain" id="PRO_5032476992" evidence="5">
    <location>
        <begin position="20"/>
        <end position="809"/>
    </location>
</feature>
<keyword evidence="3" id="KW-0539">Nucleus</keyword>
<feature type="compositionally biased region" description="Basic residues" evidence="4">
    <location>
        <begin position="100"/>
        <end position="110"/>
    </location>
</feature>
<feature type="compositionally biased region" description="Basic residues" evidence="4">
    <location>
        <begin position="171"/>
        <end position="182"/>
    </location>
</feature>
<dbReference type="InterPro" id="IPR017956">
    <property type="entry name" value="AT_hook_DNA-bd_motif"/>
</dbReference>
<dbReference type="InterPro" id="IPR036322">
    <property type="entry name" value="WD40_repeat_dom_sf"/>
</dbReference>
<dbReference type="GO" id="GO:0000127">
    <property type="term" value="C:transcription factor TFIIIC complex"/>
    <property type="evidence" value="ECO:0007669"/>
    <property type="project" value="TreeGrafter"/>
</dbReference>
<evidence type="ECO:0000256" key="4">
    <source>
        <dbReference type="SAM" id="MobiDB-lite"/>
    </source>
</evidence>
<dbReference type="InterPro" id="IPR015943">
    <property type="entry name" value="WD40/YVTN_repeat-like_dom_sf"/>
</dbReference>
<protein>
    <submittedName>
        <fullName evidence="6">Putative WD40 domain containing protein</fullName>
    </submittedName>
</protein>
<dbReference type="Proteomes" id="UP000634136">
    <property type="component" value="Unassembled WGS sequence"/>
</dbReference>
<dbReference type="GO" id="GO:0005634">
    <property type="term" value="C:nucleus"/>
    <property type="evidence" value="ECO:0007669"/>
    <property type="project" value="UniProtKB-SubCell"/>
</dbReference>
<comment type="caution">
    <text evidence="6">The sequence shown here is derived from an EMBL/GenBank/DDBJ whole genome shotgun (WGS) entry which is preliminary data.</text>
</comment>
<evidence type="ECO:0000313" key="6">
    <source>
        <dbReference type="EMBL" id="KAF7818766.1"/>
    </source>
</evidence>